<reference evidence="4 5" key="1">
    <citation type="submission" date="2019-05" db="EMBL/GenBank/DDBJ databases">
        <title>Emergence of the Ug99 lineage of the wheat stem rust pathogen through somatic hybridization.</title>
        <authorList>
            <person name="Li F."/>
            <person name="Upadhyaya N.M."/>
            <person name="Sperschneider J."/>
            <person name="Matny O."/>
            <person name="Nguyen-Phuc H."/>
            <person name="Mago R."/>
            <person name="Raley C."/>
            <person name="Miller M.E."/>
            <person name="Silverstein K.A.T."/>
            <person name="Henningsen E."/>
            <person name="Hirsch C.D."/>
            <person name="Visser B."/>
            <person name="Pretorius Z.A."/>
            <person name="Steffenson B.J."/>
            <person name="Schwessinger B."/>
            <person name="Dodds P.N."/>
            <person name="Figueroa M."/>
        </authorList>
    </citation>
    <scope>NUCLEOTIDE SEQUENCE [LARGE SCALE GENOMIC DNA]</scope>
    <source>
        <strain evidence="2">21-0</strain>
        <strain evidence="3 5">Ug99</strain>
    </source>
</reference>
<dbReference type="Proteomes" id="UP000325313">
    <property type="component" value="Unassembled WGS sequence"/>
</dbReference>
<protein>
    <submittedName>
        <fullName evidence="2">Uncharacterized protein</fullName>
    </submittedName>
</protein>
<dbReference type="Proteomes" id="UP000324748">
    <property type="component" value="Unassembled WGS sequence"/>
</dbReference>
<name>A0A5B0P1H2_PUCGR</name>
<feature type="region of interest" description="Disordered" evidence="1">
    <location>
        <begin position="205"/>
        <end position="239"/>
    </location>
</feature>
<dbReference type="EMBL" id="VSWC01000079">
    <property type="protein sequence ID" value="KAA1095241.1"/>
    <property type="molecule type" value="Genomic_DNA"/>
</dbReference>
<accession>A0A5B0P1H2</accession>
<evidence type="ECO:0000313" key="3">
    <source>
        <dbReference type="EMBL" id="KAA1121508.1"/>
    </source>
</evidence>
<dbReference type="AlphaFoldDB" id="A0A5B0P1H2"/>
<feature type="compositionally biased region" description="Low complexity" evidence="1">
    <location>
        <begin position="104"/>
        <end position="114"/>
    </location>
</feature>
<evidence type="ECO:0000313" key="4">
    <source>
        <dbReference type="Proteomes" id="UP000324748"/>
    </source>
</evidence>
<dbReference type="EMBL" id="VDEP01000238">
    <property type="protein sequence ID" value="KAA1121508.1"/>
    <property type="molecule type" value="Genomic_DNA"/>
</dbReference>
<proteinExistence type="predicted"/>
<evidence type="ECO:0000313" key="2">
    <source>
        <dbReference type="EMBL" id="KAA1095241.1"/>
    </source>
</evidence>
<evidence type="ECO:0000256" key="1">
    <source>
        <dbReference type="SAM" id="MobiDB-lite"/>
    </source>
</evidence>
<feature type="compositionally biased region" description="Basic and acidic residues" evidence="1">
    <location>
        <begin position="117"/>
        <end position="135"/>
    </location>
</feature>
<keyword evidence="4" id="KW-1185">Reference proteome</keyword>
<organism evidence="2 4">
    <name type="scientific">Puccinia graminis f. sp. tritici</name>
    <dbReference type="NCBI Taxonomy" id="56615"/>
    <lineage>
        <taxon>Eukaryota</taxon>
        <taxon>Fungi</taxon>
        <taxon>Dikarya</taxon>
        <taxon>Basidiomycota</taxon>
        <taxon>Pucciniomycotina</taxon>
        <taxon>Pucciniomycetes</taxon>
        <taxon>Pucciniales</taxon>
        <taxon>Pucciniaceae</taxon>
        <taxon>Puccinia</taxon>
    </lineage>
</organism>
<dbReference type="OrthoDB" id="2507612at2759"/>
<comment type="caution">
    <text evidence="2">The sequence shown here is derived from an EMBL/GenBank/DDBJ whole genome shotgun (WGS) entry which is preliminary data.</text>
</comment>
<feature type="compositionally biased region" description="Basic residues" evidence="1">
    <location>
        <begin position="210"/>
        <end position="224"/>
    </location>
</feature>
<gene>
    <name evidence="2" type="ORF">PGT21_036804</name>
    <name evidence="3" type="ORF">PGTUg99_030155</name>
</gene>
<evidence type="ECO:0000313" key="5">
    <source>
        <dbReference type="Proteomes" id="UP000325313"/>
    </source>
</evidence>
<feature type="region of interest" description="Disordered" evidence="1">
    <location>
        <begin position="93"/>
        <end position="135"/>
    </location>
</feature>
<sequence length="274" mass="31045">MGDGFSSYCMRRIRQYGLPFVGLSISLDDPKALEWNRRTAAFCADTFYQAAEASEHLSFFRSGYDLNGVSPERVATLIQKNFEYRIAEMTKDAKRAKGKGRMTSHPPHSGSSSDSSEDGKLHARKLREADEQQDRRYARRVALSQRRYETVMIVPQLQQYQDLFLDERLCSSDESAAEDDDTTRIRHAPVWRSQRATALVEEIDESTRDLRRKGPKKSGRKPAKRISLGARGPRGGSGVSPCNLPGDCYDQFWLQSQDAKAKIELGVQPNIFED</sequence>